<dbReference type="Proteomes" id="UP001614394">
    <property type="component" value="Unassembled WGS sequence"/>
</dbReference>
<gene>
    <name evidence="1" type="ORF">ACIGXA_26375</name>
</gene>
<dbReference type="Pfam" id="PF12900">
    <property type="entry name" value="Pyridox_ox_2"/>
    <property type="match status" value="1"/>
</dbReference>
<proteinExistence type="predicted"/>
<reference evidence="1 2" key="1">
    <citation type="submission" date="2024-10" db="EMBL/GenBank/DDBJ databases">
        <title>The Natural Products Discovery Center: Release of the First 8490 Sequenced Strains for Exploring Actinobacteria Biosynthetic Diversity.</title>
        <authorList>
            <person name="Kalkreuter E."/>
            <person name="Kautsar S.A."/>
            <person name="Yang D."/>
            <person name="Bader C.D."/>
            <person name="Teijaro C.N."/>
            <person name="Fluegel L."/>
            <person name="Davis C.M."/>
            <person name="Simpson J.R."/>
            <person name="Lauterbach L."/>
            <person name="Steele A.D."/>
            <person name="Gui C."/>
            <person name="Meng S."/>
            <person name="Li G."/>
            <person name="Viehrig K."/>
            <person name="Ye F."/>
            <person name="Su P."/>
            <person name="Kiefer A.F."/>
            <person name="Nichols A."/>
            <person name="Cepeda A.J."/>
            <person name="Yan W."/>
            <person name="Fan B."/>
            <person name="Jiang Y."/>
            <person name="Adhikari A."/>
            <person name="Zheng C.-J."/>
            <person name="Schuster L."/>
            <person name="Cowan T.M."/>
            <person name="Smanski M.J."/>
            <person name="Chevrette M.G."/>
            <person name="De Carvalho L.P.S."/>
            <person name="Shen B."/>
        </authorList>
    </citation>
    <scope>NUCLEOTIDE SEQUENCE [LARGE SCALE GENOMIC DNA]</scope>
    <source>
        <strain evidence="1 2">NPDC053399</strain>
    </source>
</reference>
<keyword evidence="2" id="KW-1185">Reference proteome</keyword>
<evidence type="ECO:0000313" key="1">
    <source>
        <dbReference type="EMBL" id="MFI9104048.1"/>
    </source>
</evidence>
<comment type="caution">
    <text evidence="1">The sequence shown here is derived from an EMBL/GenBank/DDBJ whole genome shotgun (WGS) entry which is preliminary data.</text>
</comment>
<dbReference type="EMBL" id="JBITYG010000008">
    <property type="protein sequence ID" value="MFI9104048.1"/>
    <property type="molecule type" value="Genomic_DNA"/>
</dbReference>
<sequence>MSPQERRALELVAAVRYGRLALSRHAMPYIAVARHVVVDDHVLIRVHRGWDIHGACDGSVVGYQADNLNTATDSIWAVHLTGTARVVPAPAGADEIFGPLPSFVDEEAFDPVYLRIDPQFVDVQFVKGAAGWPELHAA</sequence>
<dbReference type="InterPro" id="IPR012349">
    <property type="entry name" value="Split_barrel_FMN-bd"/>
</dbReference>
<dbReference type="SUPFAM" id="SSF50475">
    <property type="entry name" value="FMN-binding split barrel"/>
    <property type="match status" value="1"/>
</dbReference>
<evidence type="ECO:0000313" key="2">
    <source>
        <dbReference type="Proteomes" id="UP001614394"/>
    </source>
</evidence>
<protein>
    <submittedName>
        <fullName evidence="1">Pyridoxamine 5'-phosphate oxidase family protein</fullName>
    </submittedName>
</protein>
<name>A0ABW8CC73_9ACTN</name>
<dbReference type="InterPro" id="IPR024747">
    <property type="entry name" value="Pyridox_Oxase-rel"/>
</dbReference>
<dbReference type="RefSeq" id="WP_399653872.1">
    <property type="nucleotide sequence ID" value="NZ_JBITYG010000008.1"/>
</dbReference>
<accession>A0ABW8CC73</accession>
<organism evidence="1 2">
    <name type="scientific">Streptomyces fildesensis</name>
    <dbReference type="NCBI Taxonomy" id="375757"/>
    <lineage>
        <taxon>Bacteria</taxon>
        <taxon>Bacillati</taxon>
        <taxon>Actinomycetota</taxon>
        <taxon>Actinomycetes</taxon>
        <taxon>Kitasatosporales</taxon>
        <taxon>Streptomycetaceae</taxon>
        <taxon>Streptomyces</taxon>
    </lineage>
</organism>
<dbReference type="Gene3D" id="2.30.110.10">
    <property type="entry name" value="Electron Transport, Fmn-binding Protein, Chain A"/>
    <property type="match status" value="1"/>
</dbReference>